<sequence length="186" mass="19854">MVSLPISHNETAVRSSSLPPTLHHMQGSQGGTSLLCIAKHPPLLQPAASGTSSRVLAAQWSGWHLTAPHSTSAAPIWAAKNLTQVCKDGPSSIRSTLHRPAFPWPRFTKAGRREGDLGAAYKSPRSPPSRPTELPSPSTVRSRLRIAYPRGRFAFALMHSPGDSSSVIPQRESETAPLALDSGSGR</sequence>
<gene>
    <name evidence="2" type="ORF">N658DRAFT_178240</name>
</gene>
<evidence type="ECO:0000256" key="1">
    <source>
        <dbReference type="SAM" id="MobiDB-lite"/>
    </source>
</evidence>
<feature type="compositionally biased region" description="Polar residues" evidence="1">
    <location>
        <begin position="1"/>
        <end position="19"/>
    </location>
</feature>
<evidence type="ECO:0000313" key="2">
    <source>
        <dbReference type="EMBL" id="KAK4104442.1"/>
    </source>
</evidence>
<dbReference type="Proteomes" id="UP001305647">
    <property type="component" value="Unassembled WGS sequence"/>
</dbReference>
<feature type="region of interest" description="Disordered" evidence="1">
    <location>
        <begin position="117"/>
        <end position="141"/>
    </location>
</feature>
<dbReference type="EMBL" id="MU863626">
    <property type="protein sequence ID" value="KAK4104442.1"/>
    <property type="molecule type" value="Genomic_DNA"/>
</dbReference>
<protein>
    <submittedName>
        <fullName evidence="2">Uncharacterized protein</fullName>
    </submittedName>
</protein>
<accession>A0AAN6T566</accession>
<evidence type="ECO:0000313" key="3">
    <source>
        <dbReference type="Proteomes" id="UP001305647"/>
    </source>
</evidence>
<organism evidence="2 3">
    <name type="scientific">Parathielavia hyrcaniae</name>
    <dbReference type="NCBI Taxonomy" id="113614"/>
    <lineage>
        <taxon>Eukaryota</taxon>
        <taxon>Fungi</taxon>
        <taxon>Dikarya</taxon>
        <taxon>Ascomycota</taxon>
        <taxon>Pezizomycotina</taxon>
        <taxon>Sordariomycetes</taxon>
        <taxon>Sordariomycetidae</taxon>
        <taxon>Sordariales</taxon>
        <taxon>Chaetomiaceae</taxon>
        <taxon>Parathielavia</taxon>
    </lineage>
</organism>
<feature type="region of interest" description="Disordered" evidence="1">
    <location>
        <begin position="159"/>
        <end position="186"/>
    </location>
</feature>
<reference evidence="2" key="2">
    <citation type="submission" date="2023-05" db="EMBL/GenBank/DDBJ databases">
        <authorList>
            <consortium name="Lawrence Berkeley National Laboratory"/>
            <person name="Steindorff A."/>
            <person name="Hensen N."/>
            <person name="Bonometti L."/>
            <person name="Westerberg I."/>
            <person name="Brannstrom I.O."/>
            <person name="Guillou S."/>
            <person name="Cros-Aarteil S."/>
            <person name="Calhoun S."/>
            <person name="Haridas S."/>
            <person name="Kuo A."/>
            <person name="Mondo S."/>
            <person name="Pangilinan J."/>
            <person name="Riley R."/>
            <person name="Labutti K."/>
            <person name="Andreopoulos B."/>
            <person name="Lipzen A."/>
            <person name="Chen C."/>
            <person name="Yanf M."/>
            <person name="Daum C."/>
            <person name="Ng V."/>
            <person name="Clum A."/>
            <person name="Ohm R."/>
            <person name="Martin F."/>
            <person name="Silar P."/>
            <person name="Natvig D."/>
            <person name="Lalanne C."/>
            <person name="Gautier V."/>
            <person name="Ament-Velasquez S.L."/>
            <person name="Kruys A."/>
            <person name="Hutchinson M.I."/>
            <person name="Powell A.J."/>
            <person name="Barry K."/>
            <person name="Miller A.N."/>
            <person name="Grigoriev I.V."/>
            <person name="Debuchy R."/>
            <person name="Gladieux P."/>
            <person name="Thoren M.H."/>
            <person name="Johannesson H."/>
        </authorList>
    </citation>
    <scope>NUCLEOTIDE SEQUENCE</scope>
    <source>
        <strain evidence="2">CBS 757.83</strain>
    </source>
</reference>
<proteinExistence type="predicted"/>
<comment type="caution">
    <text evidence="2">The sequence shown here is derived from an EMBL/GenBank/DDBJ whole genome shotgun (WGS) entry which is preliminary data.</text>
</comment>
<feature type="region of interest" description="Disordered" evidence="1">
    <location>
        <begin position="1"/>
        <end position="26"/>
    </location>
</feature>
<name>A0AAN6T566_9PEZI</name>
<reference evidence="2" key="1">
    <citation type="journal article" date="2023" name="Mol. Phylogenet. Evol.">
        <title>Genome-scale phylogeny and comparative genomics of the fungal order Sordariales.</title>
        <authorList>
            <person name="Hensen N."/>
            <person name="Bonometti L."/>
            <person name="Westerberg I."/>
            <person name="Brannstrom I.O."/>
            <person name="Guillou S."/>
            <person name="Cros-Aarteil S."/>
            <person name="Calhoun S."/>
            <person name="Haridas S."/>
            <person name="Kuo A."/>
            <person name="Mondo S."/>
            <person name="Pangilinan J."/>
            <person name="Riley R."/>
            <person name="LaButti K."/>
            <person name="Andreopoulos B."/>
            <person name="Lipzen A."/>
            <person name="Chen C."/>
            <person name="Yan M."/>
            <person name="Daum C."/>
            <person name="Ng V."/>
            <person name="Clum A."/>
            <person name="Steindorff A."/>
            <person name="Ohm R.A."/>
            <person name="Martin F."/>
            <person name="Silar P."/>
            <person name="Natvig D.O."/>
            <person name="Lalanne C."/>
            <person name="Gautier V."/>
            <person name="Ament-Velasquez S.L."/>
            <person name="Kruys A."/>
            <person name="Hutchinson M.I."/>
            <person name="Powell A.J."/>
            <person name="Barry K."/>
            <person name="Miller A.N."/>
            <person name="Grigoriev I.V."/>
            <person name="Debuchy R."/>
            <person name="Gladieux P."/>
            <person name="Hiltunen Thoren M."/>
            <person name="Johannesson H."/>
        </authorList>
    </citation>
    <scope>NUCLEOTIDE SEQUENCE</scope>
    <source>
        <strain evidence="2">CBS 757.83</strain>
    </source>
</reference>
<dbReference type="AlphaFoldDB" id="A0AAN6T566"/>
<keyword evidence="3" id="KW-1185">Reference proteome</keyword>